<dbReference type="NCBIfam" id="TIGR01573">
    <property type="entry name" value="cas2"/>
    <property type="match status" value="1"/>
</dbReference>
<dbReference type="OrthoDB" id="2656750at2"/>
<comment type="subunit">
    <text evidence="9">Homodimer, forms a heterotetramer with a Cas1 homodimer.</text>
</comment>
<dbReference type="GO" id="GO:0051607">
    <property type="term" value="P:defense response to virus"/>
    <property type="evidence" value="ECO:0007669"/>
    <property type="project" value="UniProtKB-UniRule"/>
</dbReference>
<comment type="similarity">
    <text evidence="2 9">Belongs to the CRISPR-associated endoribonuclease Cas2 protein family.</text>
</comment>
<keyword evidence="3 9" id="KW-0540">Nuclease</keyword>
<keyword evidence="6 9" id="KW-0378">Hydrolase</keyword>
<evidence type="ECO:0000256" key="1">
    <source>
        <dbReference type="ARBA" id="ARBA00001946"/>
    </source>
</evidence>
<dbReference type="Gene3D" id="3.30.70.240">
    <property type="match status" value="1"/>
</dbReference>
<dbReference type="KEGG" id="smur:BWP33_08290"/>
<proteinExistence type="inferred from homology"/>
<evidence type="ECO:0000256" key="2">
    <source>
        <dbReference type="ARBA" id="ARBA00009959"/>
    </source>
</evidence>
<dbReference type="EC" id="3.1.-.-" evidence="9"/>
<dbReference type="Pfam" id="PF09827">
    <property type="entry name" value="CRISPR_Cas2"/>
    <property type="match status" value="1"/>
</dbReference>
<evidence type="ECO:0000256" key="6">
    <source>
        <dbReference type="ARBA" id="ARBA00022801"/>
    </source>
</evidence>
<dbReference type="InterPro" id="IPR021127">
    <property type="entry name" value="CRISPR_associated_Cas2"/>
</dbReference>
<dbReference type="GO" id="GO:0004521">
    <property type="term" value="F:RNA endonuclease activity"/>
    <property type="evidence" value="ECO:0007669"/>
    <property type="project" value="InterPro"/>
</dbReference>
<accession>V9H5N6</accession>
<comment type="function">
    <text evidence="9">CRISPR (clustered regularly interspaced short palindromic repeat), is an adaptive immune system that provides protection against mobile genetic elements (viruses, transposable elements and conjugative plasmids). CRISPR clusters contain sequences complementary to antecedent mobile elements and target invading nucleic acids. CRISPR clusters are transcribed and processed into CRISPR RNA (crRNA). Functions as a ssRNA-specific endoribonuclease. Involved in the integration of spacer DNA into the CRISPR cassette.</text>
</comment>
<keyword evidence="4 9" id="KW-0479">Metal-binding</keyword>
<keyword evidence="11" id="KW-1185">Reference proteome</keyword>
<dbReference type="GO" id="GO:0016787">
    <property type="term" value="F:hydrolase activity"/>
    <property type="evidence" value="ECO:0007669"/>
    <property type="project" value="UniProtKB-KW"/>
</dbReference>
<dbReference type="Proteomes" id="UP000017813">
    <property type="component" value="Unassembled WGS sequence"/>
</dbReference>
<reference evidence="10 11" key="1">
    <citation type="submission" date="2010-03" db="EMBL/GenBank/DDBJ databases">
        <authorList>
            <consortium name="The Broad Institute Genome Sequencing Platform"/>
            <person name="Ward D."/>
            <person name="Earl A."/>
            <person name="Feldgarden M."/>
            <person name="Gevers D."/>
            <person name="Young S."/>
            <person name="Zeng Q."/>
            <person name="Koehrsen M."/>
            <person name="Alvarado L."/>
            <person name="Berlin A.M."/>
            <person name="Borenstein D."/>
            <person name="Chapman S.B."/>
            <person name="Chen Z."/>
            <person name="Engels R."/>
            <person name="Freedman E."/>
            <person name="Gellesch M."/>
            <person name="Goldberg J."/>
            <person name="Griggs A."/>
            <person name="Gujja S."/>
            <person name="Heilman E.R."/>
            <person name="Heiman D.I."/>
            <person name="Hepburn T.A."/>
            <person name="Howarth C."/>
            <person name="Jen D."/>
            <person name="Larson L."/>
            <person name="Mehta T."/>
            <person name="Park D."/>
            <person name="Pearson M."/>
            <person name="Richards J."/>
            <person name="Roberts A."/>
            <person name="Saif S."/>
            <person name="Shea T.D."/>
            <person name="Shenoy N."/>
            <person name="Sisk P."/>
            <person name="Stolte C."/>
            <person name="Sykes S.N."/>
            <person name="Walk T."/>
            <person name="White J."/>
            <person name="Yandava C."/>
            <person name="Izard J."/>
            <person name="Baranova O.V."/>
            <person name="Blanton J.M."/>
            <person name="Tanner A.C."/>
            <person name="Dewhirst F."/>
            <person name="Haas B."/>
            <person name="Nusbaum C."/>
            <person name="Birren B."/>
        </authorList>
    </citation>
    <scope>NUCLEOTIDE SEQUENCE [LARGE SCALE GENOMIC DNA]</scope>
    <source>
        <strain evidence="10 11">ATCC 29453</strain>
    </source>
</reference>
<feature type="binding site" evidence="9">
    <location>
        <position position="10"/>
    </location>
    <ligand>
        <name>Mg(2+)</name>
        <dbReference type="ChEBI" id="CHEBI:18420"/>
        <note>catalytic</note>
    </ligand>
</feature>
<dbReference type="GO" id="GO:0043571">
    <property type="term" value="P:maintenance of CRISPR repeat elements"/>
    <property type="evidence" value="ECO:0007669"/>
    <property type="project" value="UniProtKB-UniRule"/>
</dbReference>
<organism evidence="10 11">
    <name type="scientific">Simonsiella muelleri ATCC 29453</name>
    <dbReference type="NCBI Taxonomy" id="641147"/>
    <lineage>
        <taxon>Bacteria</taxon>
        <taxon>Pseudomonadati</taxon>
        <taxon>Pseudomonadota</taxon>
        <taxon>Betaproteobacteria</taxon>
        <taxon>Neisseriales</taxon>
        <taxon>Neisseriaceae</taxon>
        <taxon>Simonsiella</taxon>
    </lineage>
</organism>
<evidence type="ECO:0000256" key="4">
    <source>
        <dbReference type="ARBA" id="ARBA00022723"/>
    </source>
</evidence>
<protein>
    <recommendedName>
        <fullName evidence="9">CRISPR-associated endoribonuclease Cas2</fullName>
        <ecNumber evidence="9">3.1.-.-</ecNumber>
    </recommendedName>
</protein>
<comment type="caution">
    <text evidence="10">The sequence shown here is derived from an EMBL/GenBank/DDBJ whole genome shotgun (WGS) entry which is preliminary data.</text>
</comment>
<dbReference type="STRING" id="641147.HMPREF9021_01762"/>
<dbReference type="InterPro" id="IPR019199">
    <property type="entry name" value="Virulence_VapD/CRISPR_Cas2"/>
</dbReference>
<dbReference type="SUPFAM" id="SSF143430">
    <property type="entry name" value="TTP0101/SSO1404-like"/>
    <property type="match status" value="1"/>
</dbReference>
<dbReference type="HOGENOM" id="CLU_179928_1_0_4"/>
<evidence type="ECO:0000313" key="11">
    <source>
        <dbReference type="Proteomes" id="UP000017813"/>
    </source>
</evidence>
<keyword evidence="8 9" id="KW-0051">Antiviral defense</keyword>
<evidence type="ECO:0000313" key="10">
    <source>
        <dbReference type="EMBL" id="EFG30475.1"/>
    </source>
</evidence>
<comment type="cofactor">
    <cofactor evidence="1 9">
        <name>Mg(2+)</name>
        <dbReference type="ChEBI" id="CHEBI:18420"/>
    </cofactor>
</comment>
<evidence type="ECO:0000256" key="9">
    <source>
        <dbReference type="HAMAP-Rule" id="MF_01471"/>
    </source>
</evidence>
<keyword evidence="7 9" id="KW-0460">Magnesium</keyword>
<name>V9H5N6_9NEIS</name>
<sequence length="90" mass="10863">MKYNLIIMYDLQRPNQDYHRLTDELHKLGAIKLQQSVYFLSAHQNQTEIMAKLIEWIDDDDNLIVVNAKNIEWFGIEQNAQEFLLKNWQR</sequence>
<evidence type="ECO:0000256" key="7">
    <source>
        <dbReference type="ARBA" id="ARBA00022842"/>
    </source>
</evidence>
<dbReference type="GO" id="GO:0046872">
    <property type="term" value="F:metal ion binding"/>
    <property type="evidence" value="ECO:0007669"/>
    <property type="project" value="UniProtKB-UniRule"/>
</dbReference>
<keyword evidence="5 9" id="KW-0255">Endonuclease</keyword>
<evidence type="ECO:0000256" key="8">
    <source>
        <dbReference type="ARBA" id="ARBA00023118"/>
    </source>
</evidence>
<reference evidence="10 11" key="2">
    <citation type="submission" date="2011-10" db="EMBL/GenBank/DDBJ databases">
        <title>The Genome Sequence of Simonsiella muelleri ATCC 29453.</title>
        <authorList>
            <consortium name="The Broad Institute Genome Sequencing Platform"/>
            <consortium name="The Broad Institute Genome Sequencing Center for Infectious Disease"/>
            <person name="Earl A."/>
            <person name="Ward D."/>
            <person name="Feldgarden M."/>
            <person name="Gevers D."/>
            <person name="Izard J."/>
            <person name="Baranova O.V."/>
            <person name="Blanton J.M."/>
            <person name="Tanner A.C."/>
            <person name="Dewhirst F."/>
            <person name="Young S.K."/>
            <person name="Zeng Q."/>
            <person name="Gargeya S."/>
            <person name="Fitzgerald M."/>
            <person name="Haas B."/>
            <person name="Abouelleil A."/>
            <person name="Alvarado L."/>
            <person name="Arachchi H.M."/>
            <person name="Berlin A."/>
            <person name="Brown A."/>
            <person name="Chapman S.B."/>
            <person name="Chen Z."/>
            <person name="Dunbar C."/>
            <person name="Freedman E."/>
            <person name="Gearin G."/>
            <person name="Goldberg J."/>
            <person name="Griggs A."/>
            <person name="Gujja S."/>
            <person name="Heiman D."/>
            <person name="Howarth C."/>
            <person name="Larson L."/>
            <person name="Lui A."/>
            <person name="MacDonald P.J.P."/>
            <person name="Montmayeur A."/>
            <person name="Murphy C."/>
            <person name="Neiman D."/>
            <person name="Pearson M."/>
            <person name="Priest M."/>
            <person name="Roberts A."/>
            <person name="Saif S."/>
            <person name="Shea T."/>
            <person name="Shenoy N."/>
            <person name="Sisk P."/>
            <person name="Stolte C."/>
            <person name="Sykes S."/>
            <person name="Wortman J."/>
            <person name="Nusbaum C."/>
            <person name="Birren B."/>
        </authorList>
    </citation>
    <scope>NUCLEOTIDE SEQUENCE [LARGE SCALE GENOMIC DNA]</scope>
    <source>
        <strain evidence="10 11">ATCC 29453</strain>
    </source>
</reference>
<gene>
    <name evidence="9" type="primary">cas2</name>
    <name evidence="10" type="ORF">HMPREF9021_01762</name>
</gene>
<dbReference type="HAMAP" id="MF_01471">
    <property type="entry name" value="Cas2"/>
    <property type="match status" value="1"/>
</dbReference>
<evidence type="ECO:0000256" key="3">
    <source>
        <dbReference type="ARBA" id="ARBA00022722"/>
    </source>
</evidence>
<dbReference type="RefSeq" id="WP_002642167.1">
    <property type="nucleotide sequence ID" value="NZ_CP019448.1"/>
</dbReference>
<evidence type="ECO:0000256" key="5">
    <source>
        <dbReference type="ARBA" id="ARBA00022759"/>
    </source>
</evidence>
<dbReference type="AlphaFoldDB" id="V9H5N6"/>
<dbReference type="EMBL" id="ADCY02000035">
    <property type="protein sequence ID" value="EFG30475.1"/>
    <property type="molecule type" value="Genomic_DNA"/>
</dbReference>